<dbReference type="PANTHER" id="PTHR14363">
    <property type="entry name" value="HEPARANASE-RELATED"/>
    <property type="match status" value="1"/>
</dbReference>
<dbReference type="GO" id="GO:0004566">
    <property type="term" value="F:beta-glucuronidase activity"/>
    <property type="evidence" value="ECO:0007669"/>
    <property type="project" value="TreeGrafter"/>
</dbReference>
<proteinExistence type="inferred from homology"/>
<keyword evidence="13" id="KW-1185">Reference proteome</keyword>
<evidence type="ECO:0000256" key="8">
    <source>
        <dbReference type="ARBA" id="ARBA00023228"/>
    </source>
</evidence>
<evidence type="ECO:0000313" key="13">
    <source>
        <dbReference type="Proteomes" id="UP001154282"/>
    </source>
</evidence>
<comment type="subcellular location">
    <subcellularLocation>
        <location evidence="9">Lysosome membrane</location>
        <topology evidence="9">Peripheral membrane protein</topology>
    </subcellularLocation>
    <subcellularLocation>
        <location evidence="1">Secreted</location>
    </subcellularLocation>
</comment>
<evidence type="ECO:0000256" key="11">
    <source>
        <dbReference type="SAM" id="SignalP"/>
    </source>
</evidence>
<sequence>MIINNMGGSSSSTGLCLLLSLLIHSSIFFFVASQSTTAAVEGTVFINGSSRIGRTNPNFICATLDWWPPEKCDYGTCSWGRASLLNLSFYNFFICSTFPAFSPLKIRLGGTLQDKVIYETQQQACPASFIKSSSEMFGFSQGCLPMSRWDELNSFFRKAGYNTVTIHFPLSARAAVVFGLNALNGRTIASDGSAAGAWNSSNAEALIRYTVKKNFAIFGWELGNELSGSGIGTSVAPDQYASDITNLHDIVRRTYARFGKRMKKPLVLAPGGFYDANWLTQFINKTPKNSLQVVTHHIYNLGPGVDTHLVDKILDPSYLDGGSSPFSGLQGILKTTGSSAVAWVGEAGGAYNSGHNLVTNAFVFSFWYLDQLGMAASYNTKTYCRQSLIGGNYGLLNTTNFVPNPDYYSALLWHRLMGTKVLSTSFSGTKKIRAYAHCSKESQGITLLLINLDSNTTANVRVSTENAITVRTARRHHQNRRSKFTRMSSGSKANAHAREEYHLTANGNDLHSQTVLLNGKVLAVNNTSGSIPLLEPVQARLSDPITIAPFSIVFAHIANVTVPACK</sequence>
<keyword evidence="5" id="KW-0378">Hydrolase</keyword>
<evidence type="ECO:0000256" key="2">
    <source>
        <dbReference type="ARBA" id="ARBA00009800"/>
    </source>
</evidence>
<evidence type="ECO:0000256" key="7">
    <source>
        <dbReference type="ARBA" id="ARBA00023180"/>
    </source>
</evidence>
<comment type="caution">
    <text evidence="12">The sequence shown here is derived from an EMBL/GenBank/DDBJ whole genome shotgun (WGS) entry which is preliminary data.</text>
</comment>
<dbReference type="SUPFAM" id="SSF51445">
    <property type="entry name" value="(Trans)glycosidases"/>
    <property type="match status" value="1"/>
</dbReference>
<keyword evidence="6" id="KW-0472">Membrane</keyword>
<evidence type="ECO:0000313" key="12">
    <source>
        <dbReference type="EMBL" id="CAI0416596.1"/>
    </source>
</evidence>
<feature type="chain" id="PRO_5043695668" description="Heparanase-like protein 3" evidence="11">
    <location>
        <begin position="34"/>
        <end position="566"/>
    </location>
</feature>
<dbReference type="Gene3D" id="3.20.20.80">
    <property type="entry name" value="Glycosidases"/>
    <property type="match status" value="1"/>
</dbReference>
<evidence type="ECO:0000256" key="3">
    <source>
        <dbReference type="ARBA" id="ARBA00022525"/>
    </source>
</evidence>
<evidence type="ECO:0000256" key="1">
    <source>
        <dbReference type="ARBA" id="ARBA00004613"/>
    </source>
</evidence>
<dbReference type="GO" id="GO:0009505">
    <property type="term" value="C:plant-type cell wall"/>
    <property type="evidence" value="ECO:0007669"/>
    <property type="project" value="TreeGrafter"/>
</dbReference>
<reference evidence="12" key="1">
    <citation type="submission" date="2022-08" db="EMBL/GenBank/DDBJ databases">
        <authorList>
            <person name="Gutierrez-Valencia J."/>
        </authorList>
    </citation>
    <scope>NUCLEOTIDE SEQUENCE</scope>
</reference>
<gene>
    <name evidence="12" type="ORF">LITE_LOCUS17028</name>
</gene>
<name>A0AAV0K3M9_9ROSI</name>
<organism evidence="12 13">
    <name type="scientific">Linum tenue</name>
    <dbReference type="NCBI Taxonomy" id="586396"/>
    <lineage>
        <taxon>Eukaryota</taxon>
        <taxon>Viridiplantae</taxon>
        <taxon>Streptophyta</taxon>
        <taxon>Embryophyta</taxon>
        <taxon>Tracheophyta</taxon>
        <taxon>Spermatophyta</taxon>
        <taxon>Magnoliopsida</taxon>
        <taxon>eudicotyledons</taxon>
        <taxon>Gunneridae</taxon>
        <taxon>Pentapetalae</taxon>
        <taxon>rosids</taxon>
        <taxon>fabids</taxon>
        <taxon>Malpighiales</taxon>
        <taxon>Linaceae</taxon>
        <taxon>Linum</taxon>
    </lineage>
</organism>
<feature type="signal peptide" evidence="11">
    <location>
        <begin position="1"/>
        <end position="33"/>
    </location>
</feature>
<dbReference type="InterPro" id="IPR005199">
    <property type="entry name" value="Glyco_hydro_79"/>
</dbReference>
<evidence type="ECO:0008006" key="14">
    <source>
        <dbReference type="Google" id="ProtNLM"/>
    </source>
</evidence>
<dbReference type="EMBL" id="CAMGYJ010000005">
    <property type="protein sequence ID" value="CAI0416596.1"/>
    <property type="molecule type" value="Genomic_DNA"/>
</dbReference>
<protein>
    <recommendedName>
        <fullName evidence="14">Heparanase-like protein 3</fullName>
    </recommendedName>
</protein>
<keyword evidence="4 11" id="KW-0732">Signal</keyword>
<comment type="similarity">
    <text evidence="2">Belongs to the glycosyl hydrolase 79 family.</text>
</comment>
<evidence type="ECO:0000256" key="9">
    <source>
        <dbReference type="ARBA" id="ARBA00023765"/>
    </source>
</evidence>
<dbReference type="AlphaFoldDB" id="A0AAV0K3M9"/>
<dbReference type="GO" id="GO:0005765">
    <property type="term" value="C:lysosomal membrane"/>
    <property type="evidence" value="ECO:0007669"/>
    <property type="project" value="UniProtKB-SubCell"/>
</dbReference>
<evidence type="ECO:0000256" key="6">
    <source>
        <dbReference type="ARBA" id="ARBA00023136"/>
    </source>
</evidence>
<keyword evidence="3" id="KW-0964">Secreted</keyword>
<dbReference type="GO" id="GO:0005576">
    <property type="term" value="C:extracellular region"/>
    <property type="evidence" value="ECO:0007669"/>
    <property type="project" value="UniProtKB-SubCell"/>
</dbReference>
<evidence type="ECO:0000256" key="5">
    <source>
        <dbReference type="ARBA" id="ARBA00022801"/>
    </source>
</evidence>
<dbReference type="Pfam" id="PF03662">
    <property type="entry name" value="Glyco_hydro_79n"/>
    <property type="match status" value="1"/>
</dbReference>
<dbReference type="FunFam" id="3.20.20.80:FF:000023">
    <property type="entry name" value="heparanase-like protein 3"/>
    <property type="match status" value="1"/>
</dbReference>
<accession>A0AAV0K3M9</accession>
<evidence type="ECO:0000256" key="4">
    <source>
        <dbReference type="ARBA" id="ARBA00022729"/>
    </source>
</evidence>
<keyword evidence="7" id="KW-0325">Glycoprotein</keyword>
<dbReference type="InterPro" id="IPR017853">
    <property type="entry name" value="GH"/>
</dbReference>
<dbReference type="PANTHER" id="PTHR14363:SF45">
    <property type="entry name" value="HEPARANASE-LIKE PROTEIN 3 ISOFORM X1"/>
    <property type="match status" value="1"/>
</dbReference>
<comment type="function">
    <text evidence="10">Endoglycosidase which is a cell surface and extracellular matrix-degrading enzyme. Cleaves heparan sulfate proteoglycans (HSPGs) into heparan sulfate side chains and core proteoglycans.</text>
</comment>
<evidence type="ECO:0000256" key="10">
    <source>
        <dbReference type="ARBA" id="ARBA00055929"/>
    </source>
</evidence>
<dbReference type="Proteomes" id="UP001154282">
    <property type="component" value="Unassembled WGS sequence"/>
</dbReference>
<keyword evidence="8" id="KW-0458">Lysosome</keyword>